<dbReference type="Proteomes" id="UP000186817">
    <property type="component" value="Unassembled WGS sequence"/>
</dbReference>
<keyword evidence="3" id="KW-1185">Reference proteome</keyword>
<proteinExistence type="predicted"/>
<feature type="region of interest" description="Disordered" evidence="1">
    <location>
        <begin position="88"/>
        <end position="111"/>
    </location>
</feature>
<sequence length="111" mass="11938">MVRAQFAGIEVRCEALPWGQTWPSVEVTVCVAVDLDQRKMYCTTDGQWDSKWAEAPTFDEDLLPAGSRLIGGRSVKVYPAMSIKGETSAPVECRGGGGGEDDDAVDDDPGD</sequence>
<name>A0A1Q9EHK8_SYMMI</name>
<dbReference type="AlphaFoldDB" id="A0A1Q9EHK8"/>
<dbReference type="EMBL" id="LSRX01000150">
    <property type="protein sequence ID" value="OLQ06915.1"/>
    <property type="molecule type" value="Genomic_DNA"/>
</dbReference>
<evidence type="ECO:0000256" key="1">
    <source>
        <dbReference type="SAM" id="MobiDB-lite"/>
    </source>
</evidence>
<gene>
    <name evidence="2" type="ORF">AK812_SmicGene9789</name>
</gene>
<evidence type="ECO:0000313" key="3">
    <source>
        <dbReference type="Proteomes" id="UP000186817"/>
    </source>
</evidence>
<comment type="caution">
    <text evidence="2">The sequence shown here is derived from an EMBL/GenBank/DDBJ whole genome shotgun (WGS) entry which is preliminary data.</text>
</comment>
<reference evidence="2 3" key="1">
    <citation type="submission" date="2016-02" db="EMBL/GenBank/DDBJ databases">
        <title>Genome analysis of coral dinoflagellate symbionts highlights evolutionary adaptations to a symbiotic lifestyle.</title>
        <authorList>
            <person name="Aranda M."/>
            <person name="Li Y."/>
            <person name="Liew Y.J."/>
            <person name="Baumgarten S."/>
            <person name="Simakov O."/>
            <person name="Wilson M."/>
            <person name="Piel J."/>
            <person name="Ashoor H."/>
            <person name="Bougouffa S."/>
            <person name="Bajic V.B."/>
            <person name="Ryu T."/>
            <person name="Ravasi T."/>
            <person name="Bayer T."/>
            <person name="Micklem G."/>
            <person name="Kim H."/>
            <person name="Bhak J."/>
            <person name="Lajeunesse T.C."/>
            <person name="Voolstra C.R."/>
        </authorList>
    </citation>
    <scope>NUCLEOTIDE SEQUENCE [LARGE SCALE GENOMIC DNA]</scope>
    <source>
        <strain evidence="2 3">CCMP2467</strain>
    </source>
</reference>
<protein>
    <submittedName>
        <fullName evidence="2">Uncharacterized protein</fullName>
    </submittedName>
</protein>
<feature type="compositionally biased region" description="Acidic residues" evidence="1">
    <location>
        <begin position="99"/>
        <end position="111"/>
    </location>
</feature>
<dbReference type="OrthoDB" id="286637at2759"/>
<organism evidence="2 3">
    <name type="scientific">Symbiodinium microadriaticum</name>
    <name type="common">Dinoflagellate</name>
    <name type="synonym">Zooxanthella microadriatica</name>
    <dbReference type="NCBI Taxonomy" id="2951"/>
    <lineage>
        <taxon>Eukaryota</taxon>
        <taxon>Sar</taxon>
        <taxon>Alveolata</taxon>
        <taxon>Dinophyceae</taxon>
        <taxon>Suessiales</taxon>
        <taxon>Symbiodiniaceae</taxon>
        <taxon>Symbiodinium</taxon>
    </lineage>
</organism>
<evidence type="ECO:0000313" key="2">
    <source>
        <dbReference type="EMBL" id="OLQ06915.1"/>
    </source>
</evidence>
<accession>A0A1Q9EHK8</accession>